<dbReference type="AlphaFoldDB" id="A0A2U2RTS7"/>
<proteinExistence type="predicted"/>
<sequence>MARTSGYVRFECDRCRTTAYLAETSVEARNWYDIRRYRSSQATSGDPERKTLCSACYTEYVATVQDQDTDFDQWMTNTDNIEKARHAE</sequence>
<accession>A0A2U2RTS7</accession>
<evidence type="ECO:0000313" key="2">
    <source>
        <dbReference type="Proteomes" id="UP000245582"/>
    </source>
</evidence>
<organism evidence="1 2">
    <name type="scientific">Bifidobacterium longum</name>
    <dbReference type="NCBI Taxonomy" id="216816"/>
    <lineage>
        <taxon>Bacteria</taxon>
        <taxon>Bacillati</taxon>
        <taxon>Actinomycetota</taxon>
        <taxon>Actinomycetes</taxon>
        <taxon>Bifidobacteriales</taxon>
        <taxon>Bifidobacteriaceae</taxon>
        <taxon>Bifidobacterium</taxon>
    </lineage>
</organism>
<dbReference type="EMBL" id="PHUM01000003">
    <property type="protein sequence ID" value="PWH09271.1"/>
    <property type="molecule type" value="Genomic_DNA"/>
</dbReference>
<protein>
    <submittedName>
        <fullName evidence="1">Uncharacterized protein</fullName>
    </submittedName>
</protein>
<dbReference type="Proteomes" id="UP000245582">
    <property type="component" value="Unassembled WGS sequence"/>
</dbReference>
<evidence type="ECO:0000313" key="1">
    <source>
        <dbReference type="EMBL" id="PWH09271.1"/>
    </source>
</evidence>
<reference evidence="1 2" key="1">
    <citation type="submission" date="2017-11" db="EMBL/GenBank/DDBJ databases">
        <title>Draft genome sequence of Bifidobacterium longum UMA026, isolated from Holstein dairy cow feces.</title>
        <authorList>
            <person name="Albert K."/>
            <person name="Sela D.A."/>
        </authorList>
    </citation>
    <scope>NUCLEOTIDE SEQUENCE [LARGE SCALE GENOMIC DNA]</scope>
    <source>
        <strain evidence="1 2">UMA026</strain>
    </source>
</reference>
<name>A0A2U2RTS7_BIFLN</name>
<comment type="caution">
    <text evidence="1">The sequence shown here is derived from an EMBL/GenBank/DDBJ whole genome shotgun (WGS) entry which is preliminary data.</text>
</comment>
<gene>
    <name evidence="1" type="ORF">CWE05_03065</name>
</gene>
<dbReference type="RefSeq" id="WP_109087510.1">
    <property type="nucleotide sequence ID" value="NZ_PHUM01000003.1"/>
</dbReference>